<evidence type="ECO:0000313" key="3">
    <source>
        <dbReference type="EMBL" id="BBZ31998.1"/>
    </source>
</evidence>
<dbReference type="InterPro" id="IPR036291">
    <property type="entry name" value="NAD(P)-bd_dom_sf"/>
</dbReference>
<dbReference type="Pfam" id="PF13561">
    <property type="entry name" value="adh_short_C2"/>
    <property type="match status" value="1"/>
</dbReference>
<evidence type="ECO:0000256" key="2">
    <source>
        <dbReference type="ARBA" id="ARBA00023002"/>
    </source>
</evidence>
<dbReference type="EMBL" id="AP022612">
    <property type="protein sequence ID" value="BBZ31998.1"/>
    <property type="molecule type" value="Genomic_DNA"/>
</dbReference>
<reference evidence="3" key="2">
    <citation type="submission" date="2020-02" db="EMBL/GenBank/DDBJ databases">
        <authorList>
            <person name="Matsumoto Y."/>
            <person name="Motooka D."/>
            <person name="Nakamura S."/>
        </authorList>
    </citation>
    <scope>NUCLEOTIDE SEQUENCE</scope>
    <source>
        <strain evidence="3">JCM 13671</strain>
    </source>
</reference>
<proteinExistence type="inferred from homology"/>
<keyword evidence="4" id="KW-1185">Reference proteome</keyword>
<dbReference type="PRINTS" id="PR00081">
    <property type="entry name" value="GDHRDH"/>
</dbReference>
<dbReference type="CDD" id="cd05233">
    <property type="entry name" value="SDR_c"/>
    <property type="match status" value="1"/>
</dbReference>
<evidence type="ECO:0000313" key="4">
    <source>
        <dbReference type="Proteomes" id="UP000466931"/>
    </source>
</evidence>
<dbReference type="PANTHER" id="PTHR42760">
    <property type="entry name" value="SHORT-CHAIN DEHYDROGENASES/REDUCTASES FAMILY MEMBER"/>
    <property type="match status" value="1"/>
</dbReference>
<gene>
    <name evidence="3" type="ORF">MCNF_06030</name>
</gene>
<dbReference type="InterPro" id="IPR002347">
    <property type="entry name" value="SDR_fam"/>
</dbReference>
<protein>
    <submittedName>
        <fullName evidence="3">3-oxoacyl-ACP reductase</fullName>
    </submittedName>
</protein>
<dbReference type="Gene3D" id="3.40.50.720">
    <property type="entry name" value="NAD(P)-binding Rossmann-like Domain"/>
    <property type="match status" value="1"/>
</dbReference>
<dbReference type="GO" id="GO:0016616">
    <property type="term" value="F:oxidoreductase activity, acting on the CH-OH group of donors, NAD or NADP as acceptor"/>
    <property type="evidence" value="ECO:0007669"/>
    <property type="project" value="TreeGrafter"/>
</dbReference>
<dbReference type="FunFam" id="3.40.50.720:FF:000084">
    <property type="entry name" value="Short-chain dehydrogenase reductase"/>
    <property type="match status" value="1"/>
</dbReference>
<name>A0A7I7XS03_9MYCO</name>
<comment type="similarity">
    <text evidence="1">Belongs to the short-chain dehydrogenases/reductases (SDR) family.</text>
</comment>
<dbReference type="RefSeq" id="WP_085155032.1">
    <property type="nucleotide sequence ID" value="NZ_AP022612.1"/>
</dbReference>
<dbReference type="Proteomes" id="UP000466931">
    <property type="component" value="Chromosome"/>
</dbReference>
<sequence>MTRTALVTGAGGGIGSATVHRLARDGVHVIATDLNEAAQEFPSGVEYIAFDLRNGDPAQLLEPLAGGGLDYLVNAAGVALFDRDGSTLDIDEAIWDITLGVNLHGLRRVTTAAVPHLRKGAGKSIVNVASTAGLRGMDSPLDAYQVSKAAVVSLTQALALQLGPEGIRCNTVCPGAILTPMIDYLYVEKPERRTNMEQRTPLRRLGLPEDIASAIAFLLSPEASFITATDLVVDGGWSNQIK</sequence>
<dbReference type="OrthoDB" id="7064009at2"/>
<dbReference type="PANTHER" id="PTHR42760:SF133">
    <property type="entry name" value="3-OXOACYL-[ACYL-CARRIER-PROTEIN] REDUCTASE"/>
    <property type="match status" value="1"/>
</dbReference>
<organism evidence="3 4">
    <name type="scientific">Mycolicibacterium confluentis</name>
    <dbReference type="NCBI Taxonomy" id="28047"/>
    <lineage>
        <taxon>Bacteria</taxon>
        <taxon>Bacillati</taxon>
        <taxon>Actinomycetota</taxon>
        <taxon>Actinomycetes</taxon>
        <taxon>Mycobacteriales</taxon>
        <taxon>Mycobacteriaceae</taxon>
        <taxon>Mycolicibacterium</taxon>
    </lineage>
</organism>
<dbReference type="SUPFAM" id="SSF51735">
    <property type="entry name" value="NAD(P)-binding Rossmann-fold domains"/>
    <property type="match status" value="1"/>
</dbReference>
<dbReference type="AlphaFoldDB" id="A0A7I7XS03"/>
<accession>A0A7I7XS03</accession>
<keyword evidence="2" id="KW-0560">Oxidoreductase</keyword>
<evidence type="ECO:0000256" key="1">
    <source>
        <dbReference type="ARBA" id="ARBA00006484"/>
    </source>
</evidence>
<dbReference type="PRINTS" id="PR00080">
    <property type="entry name" value="SDRFAMILY"/>
</dbReference>
<reference evidence="3" key="1">
    <citation type="journal article" date="2019" name="Emerg. Microbes Infect.">
        <title>Comprehensive subspecies identification of 175 nontuberculous mycobacteria species based on 7547 genomic profiles.</title>
        <authorList>
            <person name="Matsumoto Y."/>
            <person name="Kinjo T."/>
            <person name="Motooka D."/>
            <person name="Nabeya D."/>
            <person name="Jung N."/>
            <person name="Uechi K."/>
            <person name="Horii T."/>
            <person name="Iida T."/>
            <person name="Fujita J."/>
            <person name="Nakamura S."/>
        </authorList>
    </citation>
    <scope>NUCLEOTIDE SEQUENCE [LARGE SCALE GENOMIC DNA]</scope>
    <source>
        <strain evidence="3">JCM 13671</strain>
    </source>
</reference>